<keyword evidence="1" id="KW-0175">Coiled coil</keyword>
<feature type="compositionally biased region" description="Basic and acidic residues" evidence="2">
    <location>
        <begin position="76"/>
        <end position="88"/>
    </location>
</feature>
<feature type="region of interest" description="Disordered" evidence="2">
    <location>
        <begin position="45"/>
        <end position="117"/>
    </location>
</feature>
<proteinExistence type="predicted"/>
<feature type="compositionally biased region" description="Polar residues" evidence="2">
    <location>
        <begin position="54"/>
        <end position="75"/>
    </location>
</feature>
<keyword evidence="4" id="KW-1185">Reference proteome</keyword>
<gene>
    <name evidence="3" type="ORF">BWQ96_02448</name>
</gene>
<organism evidence="3 4">
    <name type="scientific">Gracilariopsis chorda</name>
    <dbReference type="NCBI Taxonomy" id="448386"/>
    <lineage>
        <taxon>Eukaryota</taxon>
        <taxon>Rhodophyta</taxon>
        <taxon>Florideophyceae</taxon>
        <taxon>Rhodymeniophycidae</taxon>
        <taxon>Gracilariales</taxon>
        <taxon>Gracilariaceae</taxon>
        <taxon>Gracilariopsis</taxon>
    </lineage>
</organism>
<feature type="region of interest" description="Disordered" evidence="2">
    <location>
        <begin position="169"/>
        <end position="188"/>
    </location>
</feature>
<evidence type="ECO:0000256" key="1">
    <source>
        <dbReference type="SAM" id="Coils"/>
    </source>
</evidence>
<reference evidence="3 4" key="1">
    <citation type="journal article" date="2018" name="Mol. Biol. Evol.">
        <title>Analysis of the draft genome of the red seaweed Gracilariopsis chorda provides insights into genome size evolution in Rhodophyta.</title>
        <authorList>
            <person name="Lee J."/>
            <person name="Yang E.C."/>
            <person name="Graf L."/>
            <person name="Yang J.H."/>
            <person name="Qiu H."/>
            <person name="Zel Zion U."/>
            <person name="Chan C.X."/>
            <person name="Stephens T.G."/>
            <person name="Weber A.P.M."/>
            <person name="Boo G.H."/>
            <person name="Boo S.M."/>
            <person name="Kim K.M."/>
            <person name="Shin Y."/>
            <person name="Jung M."/>
            <person name="Lee S.J."/>
            <person name="Yim H.S."/>
            <person name="Lee J.H."/>
            <person name="Bhattacharya D."/>
            <person name="Yoon H.S."/>
        </authorList>
    </citation>
    <scope>NUCLEOTIDE SEQUENCE [LARGE SCALE GENOMIC DNA]</scope>
    <source>
        <strain evidence="3 4">SKKU-2015</strain>
        <tissue evidence="3">Whole body</tissue>
    </source>
</reference>
<evidence type="ECO:0000313" key="3">
    <source>
        <dbReference type="EMBL" id="PXF47766.1"/>
    </source>
</evidence>
<dbReference type="OrthoDB" id="10547228at2759"/>
<dbReference type="EMBL" id="NBIV01000020">
    <property type="protein sequence ID" value="PXF47766.1"/>
    <property type="molecule type" value="Genomic_DNA"/>
</dbReference>
<name>A0A2V3J024_9FLOR</name>
<accession>A0A2V3J024</accession>
<evidence type="ECO:0000256" key="2">
    <source>
        <dbReference type="SAM" id="MobiDB-lite"/>
    </source>
</evidence>
<evidence type="ECO:0000313" key="4">
    <source>
        <dbReference type="Proteomes" id="UP000247409"/>
    </source>
</evidence>
<comment type="caution">
    <text evidence="3">The sequence shown here is derived from an EMBL/GenBank/DDBJ whole genome shotgun (WGS) entry which is preliminary data.</text>
</comment>
<dbReference type="Proteomes" id="UP000247409">
    <property type="component" value="Unassembled WGS sequence"/>
</dbReference>
<feature type="coiled-coil region" evidence="1">
    <location>
        <begin position="218"/>
        <end position="268"/>
    </location>
</feature>
<dbReference type="AlphaFoldDB" id="A0A2V3J024"/>
<sequence>MNIGRLTTVGLRAATAAGLRRQITRDVVNGNVTRLTALLQSRYCAAQPAPSRPPRTNDNPQSESTSQAKLSPQPETRTDKDSSIDKPAETATEPAAKIPDIPSNSWTSIGFEPQDENDPHKWKKFAWKYAGAVLVFFISYKTLHWYVDRIEEEGKQQKKGMEEAREFSDEMKKQGSSPLGASILPDGSKELRRDEQHADLLKMLDTAKENEIQTSSELDELYRYRGELEEKLRDLRKRGRTPEIDAEKKEVKLDLKELTKDIHALEAKKKS</sequence>
<protein>
    <submittedName>
        <fullName evidence="3">Uncharacterized protein</fullName>
    </submittedName>
</protein>